<accession>A0A239IA44</accession>
<evidence type="ECO:0000313" key="4">
    <source>
        <dbReference type="Proteomes" id="UP000198280"/>
    </source>
</evidence>
<dbReference type="PANTHER" id="PTHR40763:SF5">
    <property type="entry name" value="MEMBRANE PROTEIN"/>
    <property type="match status" value="1"/>
</dbReference>
<evidence type="ECO:0000256" key="1">
    <source>
        <dbReference type="SAM" id="MobiDB-lite"/>
    </source>
</evidence>
<proteinExistence type="predicted"/>
<dbReference type="PANTHER" id="PTHR40763">
    <property type="entry name" value="MEMBRANE PROTEIN-RELATED"/>
    <property type="match status" value="1"/>
</dbReference>
<dbReference type="EMBL" id="FZOF01000010">
    <property type="protein sequence ID" value="SNS89943.1"/>
    <property type="molecule type" value="Genomic_DNA"/>
</dbReference>
<sequence>MPGEIRPTGVPSAAGAPLAPPPLRASHADRDRVVDILTVAAGDGLLSAAELDERLETALSARTLDELAPLTADLPAAAGTPLAAAPDVKDVVRVDNRGGSFRRVDRWVVPRRMEVRSEWGEVVLDFTRAVITQDTLRIDMDVRGSSLVLVTRPGIVVDADELTVAFGKVDIRPAAGPATPVGLRVVLAGELEFGKVRARPPRRNFLRWLLRRPAALPALTG</sequence>
<evidence type="ECO:0000259" key="2">
    <source>
        <dbReference type="Pfam" id="PF08044"/>
    </source>
</evidence>
<feature type="domain" description="DUF1707" evidence="2">
    <location>
        <begin position="23"/>
        <end position="75"/>
    </location>
</feature>
<feature type="region of interest" description="Disordered" evidence="1">
    <location>
        <begin position="1"/>
        <end position="25"/>
    </location>
</feature>
<protein>
    <recommendedName>
        <fullName evidence="2">DUF1707 domain-containing protein</fullName>
    </recommendedName>
</protein>
<dbReference type="AlphaFoldDB" id="A0A239IA44"/>
<dbReference type="Pfam" id="PF08044">
    <property type="entry name" value="DUF1707"/>
    <property type="match status" value="1"/>
</dbReference>
<dbReference type="RefSeq" id="WP_245938953.1">
    <property type="nucleotide sequence ID" value="NZ_FZOF01000010.1"/>
</dbReference>
<dbReference type="Proteomes" id="UP000198280">
    <property type="component" value="Unassembled WGS sequence"/>
</dbReference>
<reference evidence="3 4" key="1">
    <citation type="submission" date="2017-06" db="EMBL/GenBank/DDBJ databases">
        <authorList>
            <person name="Kim H.J."/>
            <person name="Triplett B.A."/>
        </authorList>
    </citation>
    <scope>NUCLEOTIDE SEQUENCE [LARGE SCALE GENOMIC DNA]</scope>
    <source>
        <strain evidence="3 4">CGMCC 4.1858</strain>
    </source>
</reference>
<organism evidence="3 4">
    <name type="scientific">Actinacidiphila glaucinigra</name>
    <dbReference type="NCBI Taxonomy" id="235986"/>
    <lineage>
        <taxon>Bacteria</taxon>
        <taxon>Bacillati</taxon>
        <taxon>Actinomycetota</taxon>
        <taxon>Actinomycetes</taxon>
        <taxon>Kitasatosporales</taxon>
        <taxon>Streptomycetaceae</taxon>
        <taxon>Actinacidiphila</taxon>
    </lineage>
</organism>
<evidence type="ECO:0000313" key="3">
    <source>
        <dbReference type="EMBL" id="SNS89943.1"/>
    </source>
</evidence>
<dbReference type="InterPro" id="IPR012551">
    <property type="entry name" value="DUF1707_SHOCT-like"/>
</dbReference>
<gene>
    <name evidence="3" type="ORF">SAMN05216252_11044</name>
</gene>
<keyword evidence="4" id="KW-1185">Reference proteome</keyword>
<name>A0A239IA44_9ACTN</name>